<keyword evidence="1" id="KW-0732">Signal</keyword>
<keyword evidence="7" id="KW-1185">Reference proteome</keyword>
<dbReference type="InterPro" id="IPR007110">
    <property type="entry name" value="Ig-like_dom"/>
</dbReference>
<dbReference type="InterPro" id="IPR013783">
    <property type="entry name" value="Ig-like_fold"/>
</dbReference>
<reference evidence="6" key="1">
    <citation type="journal article" date="2023" name="Science">
        <title>Genome structures resolve the early diversification of teleost fishes.</title>
        <authorList>
            <person name="Parey E."/>
            <person name="Louis A."/>
            <person name="Montfort J."/>
            <person name="Bouchez O."/>
            <person name="Roques C."/>
            <person name="Iampietro C."/>
            <person name="Lluch J."/>
            <person name="Castinel A."/>
            <person name="Donnadieu C."/>
            <person name="Desvignes T."/>
            <person name="Floi Bucao C."/>
            <person name="Jouanno E."/>
            <person name="Wen M."/>
            <person name="Mejri S."/>
            <person name="Dirks R."/>
            <person name="Jansen H."/>
            <person name="Henkel C."/>
            <person name="Chen W.J."/>
            <person name="Zahm M."/>
            <person name="Cabau C."/>
            <person name="Klopp C."/>
            <person name="Thompson A.W."/>
            <person name="Robinson-Rechavi M."/>
            <person name="Braasch I."/>
            <person name="Lecointre G."/>
            <person name="Bobe J."/>
            <person name="Postlethwait J.H."/>
            <person name="Berthelot C."/>
            <person name="Roest Crollius H."/>
            <person name="Guiguen Y."/>
        </authorList>
    </citation>
    <scope>NUCLEOTIDE SEQUENCE</scope>
    <source>
        <strain evidence="6">WJC10195</strain>
    </source>
</reference>
<dbReference type="GO" id="GO:0016020">
    <property type="term" value="C:membrane"/>
    <property type="evidence" value="ECO:0007669"/>
    <property type="project" value="TreeGrafter"/>
</dbReference>
<keyword evidence="4" id="KW-1133">Transmembrane helix</keyword>
<evidence type="ECO:0000256" key="2">
    <source>
        <dbReference type="ARBA" id="ARBA00023157"/>
    </source>
</evidence>
<dbReference type="Gene3D" id="2.60.40.10">
    <property type="entry name" value="Immunoglobulins"/>
    <property type="match status" value="6"/>
</dbReference>
<evidence type="ECO:0000256" key="3">
    <source>
        <dbReference type="ARBA" id="ARBA00023319"/>
    </source>
</evidence>
<evidence type="ECO:0000256" key="1">
    <source>
        <dbReference type="ARBA" id="ARBA00022729"/>
    </source>
</evidence>
<feature type="domain" description="Ig-like" evidence="5">
    <location>
        <begin position="402"/>
        <end position="503"/>
    </location>
</feature>
<keyword evidence="2" id="KW-1015">Disulfide bond</keyword>
<feature type="domain" description="Ig-like" evidence="5">
    <location>
        <begin position="23"/>
        <end position="152"/>
    </location>
</feature>
<dbReference type="OrthoDB" id="9949420at2759"/>
<feature type="domain" description="Ig-like" evidence="5">
    <location>
        <begin position="534"/>
        <end position="638"/>
    </location>
</feature>
<feature type="domain" description="Ig-like" evidence="5">
    <location>
        <begin position="264"/>
        <end position="371"/>
    </location>
</feature>
<sequence>MEPGVRYRQRAETGDVRTLRATPDNVTLEIANALPSDSGTYRCTVSEWVTETNGNVKNIDTQSQELNAEVLSVDSLISVNLKGRTEQIVSLLPNGVITWWKDQRSYHIRTQGQQDKVSFILKVFRASVQEAGTYQCVVEAFLRQTRRSLKLSNELAVLVRKPDSRLSVSTGSRAALEHAVGSDVRMECSVLTVTTNTSRFAVDGGQKYSLVRPKARSYNLLLRNAGTGDSGKYHCVLEEWLQDPHGDWAPLASKSALIQLLITPQESRFSVTKGESKVTVQESEQVHLNCTLGPGSVTPTSHYSLTWFFVPASSSERMTLVRFSHDALLDYTGVNAELMKRMSFYRPALGSFSLAIHNMDAQDSGRYSCQVDEYLLDCEGEWLQRATDQSGVTSVSVRQTESNLHVAKDNSSVTMDNQQGSFVMSCNITSRSSAGSVFEVTWWRRQADGGGEPHPIFRARRDFTLEHLGRERLVLGRPRADLYTLTVPDAEPSDSGHYYCHVEEWLLSPRHTWRKIAQDTSGYLAVSFQTQAGRNFTVLKPNVDVSVQEGGDMFLYCKLGPGSVARASHYSFTWFFVPASSSERMTLLRFSHDALLDYTGVNAELMKRMSFYRPALGSFSLAIHNMDAQDSGRYSCQVDEYLLDCEGEWLQKATDQSGVTTVSVHQTESALRLQRGDDNITVSDQQGSFVISCNITSRSSAGSVFEVTWWRRQADGGGEPRLIFRARRDFTLEHLGRERLVLGRPRADLYTLTVPDAEPSDSGHYYCHVEEWLLSPRHTWRKIAQDTSGYLAVSFQTQGDGSQLEAPCASGMLPVVLSVLIVLLLLGIAVLAYKLRKAGSWSANRKSDRSLWAESNPLKPKLET</sequence>
<dbReference type="SUPFAM" id="SSF48726">
    <property type="entry name" value="Immunoglobulin"/>
    <property type="match status" value="7"/>
</dbReference>
<dbReference type="CDD" id="cd00099">
    <property type="entry name" value="IgV"/>
    <property type="match status" value="1"/>
</dbReference>
<dbReference type="InterPro" id="IPR003599">
    <property type="entry name" value="Ig_sub"/>
</dbReference>
<dbReference type="InterPro" id="IPR051102">
    <property type="entry name" value="IgSF_V-set/TM_domain"/>
</dbReference>
<dbReference type="SMART" id="SM00409">
    <property type="entry name" value="IG"/>
    <property type="match status" value="7"/>
</dbReference>
<accession>A0A9Q1ISH5</accession>
<dbReference type="PANTHER" id="PTHR12207">
    <property type="entry name" value="V-SET AND TRANSMEMBRANE DOMAIN-CONTAINING PROTEIN"/>
    <property type="match status" value="1"/>
</dbReference>
<organism evidence="6 7">
    <name type="scientific">Synaphobranchus kaupii</name>
    <name type="common">Kaup's arrowtooth eel</name>
    <dbReference type="NCBI Taxonomy" id="118154"/>
    <lineage>
        <taxon>Eukaryota</taxon>
        <taxon>Metazoa</taxon>
        <taxon>Chordata</taxon>
        <taxon>Craniata</taxon>
        <taxon>Vertebrata</taxon>
        <taxon>Euteleostomi</taxon>
        <taxon>Actinopterygii</taxon>
        <taxon>Neopterygii</taxon>
        <taxon>Teleostei</taxon>
        <taxon>Anguilliformes</taxon>
        <taxon>Synaphobranchidae</taxon>
        <taxon>Synaphobranchus</taxon>
    </lineage>
</organism>
<name>A0A9Q1ISH5_SYNKA</name>
<keyword evidence="4" id="KW-0812">Transmembrane</keyword>
<dbReference type="PROSITE" id="PS50835">
    <property type="entry name" value="IG_LIKE"/>
    <property type="match status" value="5"/>
</dbReference>
<dbReference type="CDD" id="cd00096">
    <property type="entry name" value="Ig"/>
    <property type="match status" value="1"/>
</dbReference>
<dbReference type="SMART" id="SM00406">
    <property type="entry name" value="IGv"/>
    <property type="match status" value="4"/>
</dbReference>
<dbReference type="Pfam" id="PF07686">
    <property type="entry name" value="V-set"/>
    <property type="match status" value="4"/>
</dbReference>
<dbReference type="AlphaFoldDB" id="A0A9Q1ISH5"/>
<keyword evidence="3" id="KW-0393">Immunoglobulin domain</keyword>
<dbReference type="Proteomes" id="UP001152622">
    <property type="component" value="Chromosome 9"/>
</dbReference>
<proteinExistence type="predicted"/>
<feature type="domain" description="Ig-like" evidence="5">
    <location>
        <begin position="660"/>
        <end position="770"/>
    </location>
</feature>
<keyword evidence="4" id="KW-0472">Membrane</keyword>
<protein>
    <recommendedName>
        <fullName evidence="5">Ig-like domain-containing protein</fullName>
    </recommendedName>
</protein>
<dbReference type="EMBL" id="JAINUF010000009">
    <property type="protein sequence ID" value="KAJ8350918.1"/>
    <property type="molecule type" value="Genomic_DNA"/>
</dbReference>
<evidence type="ECO:0000256" key="4">
    <source>
        <dbReference type="SAM" id="Phobius"/>
    </source>
</evidence>
<dbReference type="InterPro" id="IPR036179">
    <property type="entry name" value="Ig-like_dom_sf"/>
</dbReference>
<evidence type="ECO:0000313" key="6">
    <source>
        <dbReference type="EMBL" id="KAJ8350918.1"/>
    </source>
</evidence>
<evidence type="ECO:0000313" key="7">
    <source>
        <dbReference type="Proteomes" id="UP001152622"/>
    </source>
</evidence>
<evidence type="ECO:0000259" key="5">
    <source>
        <dbReference type="PROSITE" id="PS50835"/>
    </source>
</evidence>
<gene>
    <name evidence="6" type="ORF">SKAU_G00260480</name>
</gene>
<comment type="caution">
    <text evidence="6">The sequence shown here is derived from an EMBL/GenBank/DDBJ whole genome shotgun (WGS) entry which is preliminary data.</text>
</comment>
<dbReference type="InterPro" id="IPR013106">
    <property type="entry name" value="Ig_V-set"/>
</dbReference>
<feature type="transmembrane region" description="Helical" evidence="4">
    <location>
        <begin position="812"/>
        <end position="833"/>
    </location>
</feature>